<dbReference type="SMART" id="SM00382">
    <property type="entry name" value="AAA"/>
    <property type="match status" value="1"/>
</dbReference>
<feature type="domain" description="ABC transporter" evidence="13">
    <location>
        <begin position="6"/>
        <end position="253"/>
    </location>
</feature>
<organism evidence="14">
    <name type="scientific">Geoglobus ahangari</name>
    <dbReference type="NCBI Taxonomy" id="113653"/>
    <lineage>
        <taxon>Archaea</taxon>
        <taxon>Methanobacteriati</taxon>
        <taxon>Methanobacteriota</taxon>
        <taxon>Archaeoglobi</taxon>
        <taxon>Archaeoglobales</taxon>
        <taxon>Archaeoglobaceae</taxon>
        <taxon>Geoglobus</taxon>
    </lineage>
</organism>
<comment type="caution">
    <text evidence="14">The sequence shown here is derived from an EMBL/GenBank/DDBJ whole genome shotgun (WGS) entry which is preliminary data.</text>
</comment>
<dbReference type="InterPro" id="IPR027417">
    <property type="entry name" value="P-loop_NTPase"/>
</dbReference>
<dbReference type="EMBL" id="DRUC01000005">
    <property type="protein sequence ID" value="HHF47670.1"/>
    <property type="molecule type" value="Genomic_DNA"/>
</dbReference>
<name>A0A7J3TGT3_9EURY</name>
<dbReference type="PANTHER" id="PTHR43297:SF13">
    <property type="entry name" value="NICKEL ABC TRANSPORTER, ATP-BINDING PROTEIN"/>
    <property type="match status" value="1"/>
</dbReference>
<dbReference type="GO" id="GO:0005886">
    <property type="term" value="C:plasma membrane"/>
    <property type="evidence" value="ECO:0007669"/>
    <property type="project" value="UniProtKB-SubCell"/>
</dbReference>
<dbReference type="InterPro" id="IPR050388">
    <property type="entry name" value="ABC_Ni/Peptide_Import"/>
</dbReference>
<evidence type="ECO:0000256" key="3">
    <source>
        <dbReference type="ARBA" id="ARBA00022475"/>
    </source>
</evidence>
<dbReference type="InterPro" id="IPR017871">
    <property type="entry name" value="ABC_transporter-like_CS"/>
</dbReference>
<keyword evidence="2" id="KW-0813">Transport</keyword>
<dbReference type="PROSITE" id="PS00211">
    <property type="entry name" value="ABC_TRANSPORTER_1"/>
    <property type="match status" value="1"/>
</dbReference>
<sequence>MTLLSIQNLRVHFLTEDGIVKAVNDVDLVIDEGDTLGLIGETGCGKTVLGLSILRLLPKNARIEGKILYRGKDLLKISEEEMRKIRGKEIAMIFQNALTSLNPVLTIGTQLSEPFELHHGLKKKNAIQKVIEMLKLVQIPSPSERVREYPHEFSGGMRQRAMIAMGLACKPFLIIADEPTKGLDVTIQAQIIDLMRELTKSSMSSMLLITHDLSLATELCDNIAVMYAGEIIEYGSIKELFKNPKHPYTQGLLDSHPSRGLKPMHGISPSLINLPEGCKFHPRCALAMKVCKNKRPQMVEIEKKHFVRCFLYDYD</sequence>
<evidence type="ECO:0000256" key="2">
    <source>
        <dbReference type="ARBA" id="ARBA00022448"/>
    </source>
</evidence>
<evidence type="ECO:0000256" key="4">
    <source>
        <dbReference type="ARBA" id="ARBA00022741"/>
    </source>
</evidence>
<keyword evidence="3" id="KW-1003">Cell membrane</keyword>
<dbReference type="GO" id="GO:0016887">
    <property type="term" value="F:ATP hydrolysis activity"/>
    <property type="evidence" value="ECO:0007669"/>
    <property type="project" value="InterPro"/>
</dbReference>
<dbReference type="Pfam" id="PF08352">
    <property type="entry name" value="oligo_HPY"/>
    <property type="match status" value="1"/>
</dbReference>
<evidence type="ECO:0000256" key="1">
    <source>
        <dbReference type="ARBA" id="ARBA00004202"/>
    </source>
</evidence>
<evidence type="ECO:0000256" key="6">
    <source>
        <dbReference type="ARBA" id="ARBA00022967"/>
    </source>
</evidence>
<evidence type="ECO:0000256" key="8">
    <source>
        <dbReference type="ARBA" id="ARBA00023136"/>
    </source>
</evidence>
<evidence type="ECO:0000256" key="10">
    <source>
        <dbReference type="ARBA" id="ARBA00039098"/>
    </source>
</evidence>
<dbReference type="InterPro" id="IPR013563">
    <property type="entry name" value="Oligopep_ABC_C"/>
</dbReference>
<proteinExistence type="predicted"/>
<evidence type="ECO:0000256" key="9">
    <source>
        <dbReference type="ARBA" id="ARBA00038669"/>
    </source>
</evidence>
<dbReference type="CDD" id="cd03257">
    <property type="entry name" value="ABC_NikE_OppD_transporters"/>
    <property type="match status" value="1"/>
</dbReference>
<evidence type="ECO:0000259" key="13">
    <source>
        <dbReference type="PROSITE" id="PS50893"/>
    </source>
</evidence>
<dbReference type="InterPro" id="IPR003439">
    <property type="entry name" value="ABC_transporter-like_ATP-bd"/>
</dbReference>
<evidence type="ECO:0000256" key="12">
    <source>
        <dbReference type="ARBA" id="ARBA00048610"/>
    </source>
</evidence>
<dbReference type="PROSITE" id="PS50893">
    <property type="entry name" value="ABC_TRANSPORTER_2"/>
    <property type="match status" value="1"/>
</dbReference>
<dbReference type="Gene3D" id="3.40.50.300">
    <property type="entry name" value="P-loop containing nucleotide triphosphate hydrolases"/>
    <property type="match status" value="1"/>
</dbReference>
<dbReference type="NCBIfam" id="TIGR01727">
    <property type="entry name" value="oligo_HPY"/>
    <property type="match status" value="1"/>
</dbReference>
<protein>
    <recommendedName>
        <fullName evidence="11">Nickel import system ATP-binding protein NikD</fullName>
        <ecNumber evidence="10">7.2.2.11</ecNumber>
    </recommendedName>
</protein>
<accession>A0A7J3TGT3</accession>
<dbReference type="GO" id="GO:0005524">
    <property type="term" value="F:ATP binding"/>
    <property type="evidence" value="ECO:0007669"/>
    <property type="project" value="UniProtKB-KW"/>
</dbReference>
<dbReference type="SUPFAM" id="SSF52540">
    <property type="entry name" value="P-loop containing nucleoside triphosphate hydrolases"/>
    <property type="match status" value="1"/>
</dbReference>
<evidence type="ECO:0000256" key="11">
    <source>
        <dbReference type="ARBA" id="ARBA00044143"/>
    </source>
</evidence>
<gene>
    <name evidence="14" type="ORF">ENL48_00170</name>
</gene>
<keyword evidence="6" id="KW-1278">Translocase</keyword>
<keyword evidence="7" id="KW-0406">Ion transport</keyword>
<evidence type="ECO:0000256" key="7">
    <source>
        <dbReference type="ARBA" id="ARBA00023065"/>
    </source>
</evidence>
<dbReference type="FunFam" id="3.40.50.300:FF:000016">
    <property type="entry name" value="Oligopeptide ABC transporter ATP-binding component"/>
    <property type="match status" value="1"/>
</dbReference>
<keyword evidence="5 14" id="KW-0067">ATP-binding</keyword>
<comment type="catalytic activity">
    <reaction evidence="12">
        <text>Ni(2+)(out) + ATP + H2O = Ni(2+)(in) + ADP + phosphate + H(+)</text>
        <dbReference type="Rhea" id="RHEA:15557"/>
        <dbReference type="ChEBI" id="CHEBI:15377"/>
        <dbReference type="ChEBI" id="CHEBI:15378"/>
        <dbReference type="ChEBI" id="CHEBI:30616"/>
        <dbReference type="ChEBI" id="CHEBI:43474"/>
        <dbReference type="ChEBI" id="CHEBI:49786"/>
        <dbReference type="ChEBI" id="CHEBI:456216"/>
        <dbReference type="EC" id="7.2.2.11"/>
    </reaction>
    <physiologicalReaction direction="left-to-right" evidence="12">
        <dbReference type="Rhea" id="RHEA:15558"/>
    </physiologicalReaction>
</comment>
<dbReference type="Pfam" id="PF00005">
    <property type="entry name" value="ABC_tran"/>
    <property type="match status" value="1"/>
</dbReference>
<keyword evidence="8" id="KW-0472">Membrane</keyword>
<dbReference type="PANTHER" id="PTHR43297">
    <property type="entry name" value="OLIGOPEPTIDE TRANSPORT ATP-BINDING PROTEIN APPD"/>
    <property type="match status" value="1"/>
</dbReference>
<dbReference type="InterPro" id="IPR003593">
    <property type="entry name" value="AAA+_ATPase"/>
</dbReference>
<dbReference type="AlphaFoldDB" id="A0A7J3TGT3"/>
<dbReference type="EC" id="7.2.2.11" evidence="10"/>
<evidence type="ECO:0000313" key="14">
    <source>
        <dbReference type="EMBL" id="HHF47670.1"/>
    </source>
</evidence>
<comment type="subunit">
    <text evidence="9">The complex is composed of two ATP-binding proteins (NikD and NikE), two transmembrane proteins (NikB and NikC) and a solute-binding protein (NikA).</text>
</comment>
<dbReference type="GO" id="GO:0015833">
    <property type="term" value="P:peptide transport"/>
    <property type="evidence" value="ECO:0007669"/>
    <property type="project" value="InterPro"/>
</dbReference>
<evidence type="ECO:0000256" key="5">
    <source>
        <dbReference type="ARBA" id="ARBA00022840"/>
    </source>
</evidence>
<reference evidence="14" key="1">
    <citation type="journal article" date="2020" name="mSystems">
        <title>Genome- and Community-Level Interaction Insights into Carbon Utilization and Element Cycling Functions of Hydrothermarchaeota in Hydrothermal Sediment.</title>
        <authorList>
            <person name="Zhou Z."/>
            <person name="Liu Y."/>
            <person name="Xu W."/>
            <person name="Pan J."/>
            <person name="Luo Z.H."/>
            <person name="Li M."/>
        </authorList>
    </citation>
    <scope>NUCLEOTIDE SEQUENCE [LARGE SCALE GENOMIC DNA]</scope>
    <source>
        <strain evidence="14">SpSt-10</strain>
    </source>
</reference>
<keyword evidence="4" id="KW-0547">Nucleotide-binding</keyword>
<comment type="subcellular location">
    <subcellularLocation>
        <location evidence="1">Cell membrane</location>
        <topology evidence="1">Peripheral membrane protein</topology>
    </subcellularLocation>
</comment>
<dbReference type="GO" id="GO:0015413">
    <property type="term" value="F:ABC-type nickel transporter activity"/>
    <property type="evidence" value="ECO:0007669"/>
    <property type="project" value="UniProtKB-EC"/>
</dbReference>